<dbReference type="SUPFAM" id="SSF52540">
    <property type="entry name" value="P-loop containing nucleoside triphosphate hydrolases"/>
    <property type="match status" value="1"/>
</dbReference>
<keyword evidence="6 11" id="KW-0680">Restriction system</keyword>
<dbReference type="Pfam" id="PF22679">
    <property type="entry name" value="T1R_D3-like"/>
    <property type="match status" value="1"/>
</dbReference>
<dbReference type="EMBL" id="AFIJ01000008">
    <property type="protein sequence ID" value="EGL41941.1"/>
    <property type="molecule type" value="Genomic_DNA"/>
</dbReference>
<dbReference type="SMART" id="SM00487">
    <property type="entry name" value="DEXDc"/>
    <property type="match status" value="1"/>
</dbReference>
<dbReference type="NCBIfam" id="TIGR00348">
    <property type="entry name" value="hsdR"/>
    <property type="match status" value="1"/>
</dbReference>
<dbReference type="GO" id="GO:0009035">
    <property type="term" value="F:type I site-specific deoxyribonuclease activity"/>
    <property type="evidence" value="ECO:0007669"/>
    <property type="project" value="UniProtKB-EC"/>
</dbReference>
<dbReference type="Gene3D" id="3.90.1570.50">
    <property type="match status" value="1"/>
</dbReference>
<dbReference type="InterPro" id="IPR040980">
    <property type="entry name" value="SWI2_SNF2"/>
</dbReference>
<keyword evidence="5 11" id="KW-0547">Nucleotide-binding</keyword>
<dbReference type="PANTHER" id="PTHR30195">
    <property type="entry name" value="TYPE I SITE-SPECIFIC DEOXYRIBONUCLEASE PROTEIN SUBUNIT M AND R"/>
    <property type="match status" value="1"/>
</dbReference>
<dbReference type="CDD" id="cd18800">
    <property type="entry name" value="SF2_C_EcoR124I-like"/>
    <property type="match status" value="1"/>
</dbReference>
<dbReference type="Proteomes" id="UP000004018">
    <property type="component" value="Unassembled WGS sequence"/>
</dbReference>
<dbReference type="PROSITE" id="PS51192">
    <property type="entry name" value="HELICASE_ATP_BIND_1"/>
    <property type="match status" value="1"/>
</dbReference>
<proteinExistence type="inferred from homology"/>
<evidence type="ECO:0000256" key="6">
    <source>
        <dbReference type="ARBA" id="ARBA00022747"/>
    </source>
</evidence>
<comment type="subunit">
    <text evidence="3 11">The type I restriction/modification system is composed of three polypeptides R, M and S.</text>
</comment>
<keyword evidence="8 11" id="KW-0378">Hydrolase</keyword>
<dbReference type="InterPro" id="IPR051268">
    <property type="entry name" value="Type-I_R_enzyme_R_subunit"/>
</dbReference>
<evidence type="ECO:0000256" key="4">
    <source>
        <dbReference type="ARBA" id="ARBA00022722"/>
    </source>
</evidence>
<dbReference type="Gene3D" id="3.40.50.300">
    <property type="entry name" value="P-loop containing nucleotide triphosphate hydrolases"/>
    <property type="match status" value="2"/>
</dbReference>
<evidence type="ECO:0000313" key="14">
    <source>
        <dbReference type="Proteomes" id="UP000004018"/>
    </source>
</evidence>
<organism evidence="13 14">
    <name type="scientific">Megasphaera lornae</name>
    <dbReference type="NCBI Taxonomy" id="1000568"/>
    <lineage>
        <taxon>Bacteria</taxon>
        <taxon>Bacillati</taxon>
        <taxon>Bacillota</taxon>
        <taxon>Negativicutes</taxon>
        <taxon>Veillonellales</taxon>
        <taxon>Veillonellaceae</taxon>
        <taxon>Megasphaera</taxon>
    </lineage>
</organism>
<sequence>MSYEYSENILVQESAGNLLRDELGWDVQLAYNTEDLGKHGSFGRESYKDILLTRYFYEALRKFNPWIHENQILEARQVLEKRLSTSSLLRVNEEKYFLIRDGIPVTVKKPNGQTEMKKAMVIDFKNPHTNYFLAIKELKIHGDLYRRRTDIVGFVNGIPLLFVELKKNTVDVQNAYEDNYTDYLDTIPHLFYYNAFLMLSNGTEAKVGTLGSKYEFFHEWKRLAEEDRGSVALETMLRGICKKENFLDLFENFILYDHSDGHTAKILARNHQYLGVNEAMKAYANRNLNDGKLGVFWHTQGSGKSYSMVFFAKKVRRKMEGTPTFVILTDRDELNSQISDTFENCGLLGKDIKASQFIATSGDDLVRKLQGNPSFIFTLIQKFNKPNEKPIYPDHDIIIMSDEAHRSQYGIFADTMMKLLPTAARIGFTGTPLLSGDNITARTFGGYVSVYDFKRAVEDGATVPLYYENRGEKIVDLHNPEITNRILEAIENADIDVDQQDKLEAEFAKEIHLLTAEPRLKSIAQDFVKHYSDLWTSGKAMFVCLNKVTCVRMYNYVQDYWQAEINHIKASLKAAGQQEALELERKIKWLEDTEMAVVISQEQNEIQTFKKWGLDIKTHRTKMETRELDKEFKDSKNPLRVVFVCAMWLTGFDVKCLSCLYLDKPLKAHTLMQTIARANRVSEGKSNGLIIDYIGIVKSLRKALADYTANVGGSGGLDPTVDKDELIARIIETIGKTDTFLRDRDFDLEMLIHAENFMKLSSLQEAANAVCGSLEDKKTYTTYASELNRLMKYTDRDDITGHTRKQYEAIAAIYAELQKKRKHTNTTDLMIEINGIISEYVEIHHTPAMVHETPRRFDISAINFDLLRREFAKIKKKNLVLKDLEEVIRQKLDRMLFTNPDRIDYYERYQKIIDTYNSEQDRATIEKTFMELIDLANQMSQEEQRYVREGLASDEELSLYDMLFRDDLSKADIKKLKEVATSLIRKIKTEIAEFDHWTDKQETKAAIDNLIRDTLWAELPACYDEVSISMYRQQIYEYVYTRYKDGYSLK</sequence>
<dbReference type="PANTHER" id="PTHR30195:SF15">
    <property type="entry name" value="TYPE I RESTRICTION ENZYME HINDI ENDONUCLEASE SUBUNIT"/>
    <property type="match status" value="1"/>
</dbReference>
<gene>
    <name evidence="13" type="primary">hsdR</name>
    <name evidence="13" type="ORF">HMPREF1039_0140</name>
</gene>
<comment type="function">
    <text evidence="11">Subunit R is required for both nuclease and ATPase activities, but not for modification.</text>
</comment>
<dbReference type="InterPro" id="IPR055180">
    <property type="entry name" value="HsdR_RecA-like_helicase_dom_2"/>
</dbReference>
<evidence type="ECO:0000256" key="10">
    <source>
        <dbReference type="ARBA" id="ARBA00023125"/>
    </source>
</evidence>
<evidence type="ECO:0000256" key="9">
    <source>
        <dbReference type="ARBA" id="ARBA00022840"/>
    </source>
</evidence>
<keyword evidence="14" id="KW-1185">Reference proteome</keyword>
<keyword evidence="9 11" id="KW-0067">ATP-binding</keyword>
<protein>
    <recommendedName>
        <fullName evidence="11">Type I restriction enzyme endonuclease subunit</fullName>
        <shortName evidence="11">R protein</shortName>
        <ecNumber evidence="11">3.1.21.3</ecNumber>
    </recommendedName>
    <alternativeName>
        <fullName evidence="11">Type-1 restriction enzyme R protein</fullName>
    </alternativeName>
</protein>
<keyword evidence="10 11" id="KW-0238">DNA-binding</keyword>
<evidence type="ECO:0000256" key="11">
    <source>
        <dbReference type="RuleBase" id="RU364115"/>
    </source>
</evidence>
<evidence type="ECO:0000256" key="7">
    <source>
        <dbReference type="ARBA" id="ARBA00022759"/>
    </source>
</evidence>
<dbReference type="EC" id="3.1.21.3" evidence="11"/>
<comment type="similarity">
    <text evidence="2 11">Belongs to the HsdR family.</text>
</comment>
<dbReference type="Pfam" id="PF18766">
    <property type="entry name" value="SWI2_SNF2"/>
    <property type="match status" value="1"/>
</dbReference>
<dbReference type="InterPro" id="IPR014001">
    <property type="entry name" value="Helicase_ATP-bd"/>
</dbReference>
<dbReference type="InterPro" id="IPR027417">
    <property type="entry name" value="P-loop_NTPase"/>
</dbReference>
<accession>A0ABN0D276</accession>
<reference evidence="13 14" key="1">
    <citation type="submission" date="2011-04" db="EMBL/GenBank/DDBJ databases">
        <authorList>
            <person name="Harkins D.M."/>
            <person name="Madupu R."/>
            <person name="Durkin A.S."/>
            <person name="Torralba M."/>
            <person name="Methe B."/>
            <person name="Sutton G.G."/>
            <person name="Nelson K.E."/>
        </authorList>
    </citation>
    <scope>NUCLEOTIDE SEQUENCE [LARGE SCALE GENOMIC DNA]</scope>
    <source>
        <strain evidence="13 14">UPII 199-6</strain>
    </source>
</reference>
<keyword evidence="4" id="KW-0540">Nuclease</keyword>
<dbReference type="InterPro" id="IPR004473">
    <property type="entry name" value="Restrct_endonuc_typeI_HsdR"/>
</dbReference>
<dbReference type="Pfam" id="PF04313">
    <property type="entry name" value="HSDR_N"/>
    <property type="match status" value="1"/>
</dbReference>
<dbReference type="CDD" id="cd22332">
    <property type="entry name" value="HsdR_N"/>
    <property type="match status" value="1"/>
</dbReference>
<evidence type="ECO:0000259" key="12">
    <source>
        <dbReference type="PROSITE" id="PS51192"/>
    </source>
</evidence>
<evidence type="ECO:0000256" key="8">
    <source>
        <dbReference type="ARBA" id="ARBA00022801"/>
    </source>
</evidence>
<comment type="catalytic activity">
    <reaction evidence="1 11">
        <text>Endonucleolytic cleavage of DNA to give random double-stranded fragments with terminal 5'-phosphates, ATP is simultaneously hydrolyzed.</text>
        <dbReference type="EC" id="3.1.21.3"/>
    </reaction>
</comment>
<name>A0ABN0D276_9FIRM</name>
<evidence type="ECO:0000256" key="2">
    <source>
        <dbReference type="ARBA" id="ARBA00008598"/>
    </source>
</evidence>
<feature type="domain" description="Helicase ATP-binding" evidence="12">
    <location>
        <begin position="285"/>
        <end position="450"/>
    </location>
</feature>
<comment type="caution">
    <text evidence="13">The sequence shown here is derived from an EMBL/GenBank/DDBJ whole genome shotgun (WGS) entry which is preliminary data.</text>
</comment>
<dbReference type="Pfam" id="PF11867">
    <property type="entry name" value="T1RH-like_C"/>
    <property type="match status" value="1"/>
</dbReference>
<dbReference type="RefSeq" id="WP_007390731.1">
    <property type="nucleotide sequence ID" value="NZ_AFIJ01000008.1"/>
</dbReference>
<evidence type="ECO:0000256" key="1">
    <source>
        <dbReference type="ARBA" id="ARBA00000851"/>
    </source>
</evidence>
<dbReference type="InterPro" id="IPR021810">
    <property type="entry name" value="T1RH-like_C"/>
</dbReference>
<evidence type="ECO:0000256" key="3">
    <source>
        <dbReference type="ARBA" id="ARBA00011296"/>
    </source>
</evidence>
<dbReference type="InterPro" id="IPR007409">
    <property type="entry name" value="Restrct_endonuc_type1_HsdR_N"/>
</dbReference>
<keyword evidence="7" id="KW-0255">Endonuclease</keyword>
<evidence type="ECO:0000256" key="5">
    <source>
        <dbReference type="ARBA" id="ARBA00022741"/>
    </source>
</evidence>
<evidence type="ECO:0000313" key="13">
    <source>
        <dbReference type="EMBL" id="EGL41941.1"/>
    </source>
</evidence>